<evidence type="ECO:0000256" key="6">
    <source>
        <dbReference type="HAMAP-Rule" id="MF_01925"/>
    </source>
</evidence>
<dbReference type="Pfam" id="PF03807">
    <property type="entry name" value="F420_oxidored"/>
    <property type="match status" value="1"/>
</dbReference>
<evidence type="ECO:0000256" key="3">
    <source>
        <dbReference type="ARBA" id="ARBA00022857"/>
    </source>
</evidence>
<evidence type="ECO:0000256" key="4">
    <source>
        <dbReference type="ARBA" id="ARBA00023002"/>
    </source>
</evidence>
<dbReference type="PANTHER" id="PTHR11645:SF0">
    <property type="entry name" value="PYRROLINE-5-CARBOXYLATE REDUCTASE 3"/>
    <property type="match status" value="1"/>
</dbReference>
<keyword evidence="2 6" id="KW-0641">Proline biosynthesis</keyword>
<comment type="subcellular location">
    <subcellularLocation>
        <location evidence="6">Cytoplasm</location>
    </subcellularLocation>
</comment>
<protein>
    <recommendedName>
        <fullName evidence="6 7">Pyrroline-5-carboxylate reductase</fullName>
        <shortName evidence="6">P5C reductase</shortName>
        <shortName evidence="6">P5CR</shortName>
        <ecNumber evidence="6 7">1.5.1.2</ecNumber>
    </recommendedName>
    <alternativeName>
        <fullName evidence="6">PCA reductase</fullName>
    </alternativeName>
</protein>
<dbReference type="Gene3D" id="1.10.3730.10">
    <property type="entry name" value="ProC C-terminal domain-like"/>
    <property type="match status" value="1"/>
</dbReference>
<dbReference type="Gene3D" id="3.40.50.720">
    <property type="entry name" value="NAD(P)-binding Rossmann-like Domain"/>
    <property type="match status" value="1"/>
</dbReference>
<dbReference type="InterPro" id="IPR008927">
    <property type="entry name" value="6-PGluconate_DH-like_C_sf"/>
</dbReference>
<sequence length="255" mass="26403">MKIAIIGIGAMGGAILKGYCKNGQFELLAMNPDNPRVTKLTNQMNIDLVNNSQAVVDSQPDAVILTTPAPVTVDAAKQLAGLSDHTFIISAAAGVSQAELKTVLPHLMIATIIPNTPVAVNAGTIGLAMPAGASEQQQQQIRELLSPLGDLIEVPEDQLDIVGVVGGCGPAFVDVFMDAMSDAAVLHGMNRQTAYQLVASMVKGSGTLATATKQAPALLRDEVTSPGGTTIRGVAALEKDGFRHAVIDAVDQSTK</sequence>
<dbReference type="InterPro" id="IPR028939">
    <property type="entry name" value="P5C_Rdtase_cat_N"/>
</dbReference>
<dbReference type="InterPro" id="IPR053790">
    <property type="entry name" value="P5CR-like_CS"/>
</dbReference>
<dbReference type="GO" id="GO:0004735">
    <property type="term" value="F:pyrroline-5-carboxylate reductase activity"/>
    <property type="evidence" value="ECO:0007669"/>
    <property type="project" value="UniProtKB-UniRule"/>
</dbReference>
<dbReference type="GO" id="GO:0055129">
    <property type="term" value="P:L-proline biosynthetic process"/>
    <property type="evidence" value="ECO:0007669"/>
    <property type="project" value="UniProtKB-UniRule"/>
</dbReference>
<dbReference type="PROSITE" id="PS00521">
    <property type="entry name" value="P5CR"/>
    <property type="match status" value="1"/>
</dbReference>
<dbReference type="PIRSF" id="PIRSF000193">
    <property type="entry name" value="Pyrrol-5-carb_rd"/>
    <property type="match status" value="1"/>
</dbReference>
<dbReference type="EMBL" id="DXGK01000054">
    <property type="protein sequence ID" value="HIW70313.1"/>
    <property type="molecule type" value="Genomic_DNA"/>
</dbReference>
<comment type="catalytic activity">
    <reaction evidence="6">
        <text>L-proline + NAD(+) = (S)-1-pyrroline-5-carboxylate + NADH + 2 H(+)</text>
        <dbReference type="Rhea" id="RHEA:14105"/>
        <dbReference type="ChEBI" id="CHEBI:15378"/>
        <dbReference type="ChEBI" id="CHEBI:17388"/>
        <dbReference type="ChEBI" id="CHEBI:57540"/>
        <dbReference type="ChEBI" id="CHEBI:57945"/>
        <dbReference type="ChEBI" id="CHEBI:60039"/>
        <dbReference type="EC" id="1.5.1.2"/>
    </reaction>
</comment>
<comment type="similarity">
    <text evidence="1 6 9">Belongs to the pyrroline-5-carboxylate reductase family.</text>
</comment>
<dbReference type="Proteomes" id="UP000886878">
    <property type="component" value="Unassembled WGS sequence"/>
</dbReference>
<evidence type="ECO:0000256" key="2">
    <source>
        <dbReference type="ARBA" id="ARBA00022650"/>
    </source>
</evidence>
<dbReference type="EC" id="1.5.1.2" evidence="6 7"/>
<reference evidence="12" key="1">
    <citation type="journal article" date="2021" name="PeerJ">
        <title>Extensive microbial diversity within the chicken gut microbiome revealed by metagenomics and culture.</title>
        <authorList>
            <person name="Gilroy R."/>
            <person name="Ravi A."/>
            <person name="Getino M."/>
            <person name="Pursley I."/>
            <person name="Horton D.L."/>
            <person name="Alikhan N.F."/>
            <person name="Baker D."/>
            <person name="Gharbi K."/>
            <person name="Hall N."/>
            <person name="Watson M."/>
            <person name="Adriaenssens E.M."/>
            <person name="Foster-Nyarko E."/>
            <person name="Jarju S."/>
            <person name="Secka A."/>
            <person name="Antonio M."/>
            <person name="Oren A."/>
            <person name="Chaudhuri R.R."/>
            <person name="La Ragione R."/>
            <person name="Hildebrand F."/>
            <person name="Pallen M.J."/>
        </authorList>
    </citation>
    <scope>NUCLEOTIDE SEQUENCE</scope>
    <source>
        <strain evidence="12">ChiHejej3B27-2180</strain>
    </source>
</reference>
<evidence type="ECO:0000259" key="10">
    <source>
        <dbReference type="Pfam" id="PF03807"/>
    </source>
</evidence>
<comment type="pathway">
    <text evidence="6 9">Amino-acid biosynthesis; L-proline biosynthesis; L-proline from L-glutamate 5-semialdehyde: step 1/1.</text>
</comment>
<dbReference type="HAMAP" id="MF_01925">
    <property type="entry name" value="P5C_reductase"/>
    <property type="match status" value="1"/>
</dbReference>
<evidence type="ECO:0000256" key="8">
    <source>
        <dbReference type="PIRSR" id="PIRSR000193-1"/>
    </source>
</evidence>
<gene>
    <name evidence="6 12" type="primary">proC</name>
    <name evidence="12" type="ORF">H9876_02885</name>
</gene>
<evidence type="ECO:0000259" key="11">
    <source>
        <dbReference type="Pfam" id="PF14748"/>
    </source>
</evidence>
<keyword evidence="6" id="KW-0963">Cytoplasm</keyword>
<dbReference type="PANTHER" id="PTHR11645">
    <property type="entry name" value="PYRROLINE-5-CARBOXYLATE REDUCTASE"/>
    <property type="match status" value="1"/>
</dbReference>
<name>A0A9D1QPE9_9LACO</name>
<organism evidence="12 13">
    <name type="scientific">Candidatus Limosilactobacillus merdipullorum</name>
    <dbReference type="NCBI Taxonomy" id="2838653"/>
    <lineage>
        <taxon>Bacteria</taxon>
        <taxon>Bacillati</taxon>
        <taxon>Bacillota</taxon>
        <taxon>Bacilli</taxon>
        <taxon>Lactobacillales</taxon>
        <taxon>Lactobacillaceae</taxon>
        <taxon>Limosilactobacillus</taxon>
    </lineage>
</organism>
<dbReference type="NCBIfam" id="TIGR00112">
    <property type="entry name" value="proC"/>
    <property type="match status" value="1"/>
</dbReference>
<comment type="caution">
    <text evidence="12">The sequence shown here is derived from an EMBL/GenBank/DDBJ whole genome shotgun (WGS) entry which is preliminary data.</text>
</comment>
<comment type="function">
    <text evidence="5 6">Catalyzes the reduction of 1-pyrroline-5-carboxylate (PCA) to L-proline.</text>
</comment>
<evidence type="ECO:0000256" key="7">
    <source>
        <dbReference type="NCBIfam" id="TIGR00112"/>
    </source>
</evidence>
<dbReference type="InterPro" id="IPR029036">
    <property type="entry name" value="P5CR_dimer"/>
</dbReference>
<evidence type="ECO:0000313" key="12">
    <source>
        <dbReference type="EMBL" id="HIW70313.1"/>
    </source>
</evidence>
<comment type="catalytic activity">
    <reaction evidence="6 9">
        <text>L-proline + NADP(+) = (S)-1-pyrroline-5-carboxylate + NADPH + 2 H(+)</text>
        <dbReference type="Rhea" id="RHEA:14109"/>
        <dbReference type="ChEBI" id="CHEBI:15378"/>
        <dbReference type="ChEBI" id="CHEBI:17388"/>
        <dbReference type="ChEBI" id="CHEBI:57783"/>
        <dbReference type="ChEBI" id="CHEBI:58349"/>
        <dbReference type="ChEBI" id="CHEBI:60039"/>
        <dbReference type="EC" id="1.5.1.2"/>
    </reaction>
</comment>
<keyword evidence="4 6" id="KW-0560">Oxidoreductase</keyword>
<dbReference type="InterPro" id="IPR036291">
    <property type="entry name" value="NAD(P)-bd_dom_sf"/>
</dbReference>
<dbReference type="Pfam" id="PF14748">
    <property type="entry name" value="P5CR_dimer"/>
    <property type="match status" value="1"/>
</dbReference>
<evidence type="ECO:0000313" key="13">
    <source>
        <dbReference type="Proteomes" id="UP000886878"/>
    </source>
</evidence>
<keyword evidence="6 9" id="KW-0028">Amino-acid biosynthesis</keyword>
<evidence type="ECO:0000256" key="9">
    <source>
        <dbReference type="RuleBase" id="RU003903"/>
    </source>
</evidence>
<evidence type="ECO:0000256" key="1">
    <source>
        <dbReference type="ARBA" id="ARBA00005525"/>
    </source>
</evidence>
<feature type="domain" description="Pyrroline-5-carboxylate reductase catalytic N-terminal" evidence="10">
    <location>
        <begin position="2"/>
        <end position="94"/>
    </location>
</feature>
<feature type="domain" description="Pyrroline-5-carboxylate reductase dimerisation" evidence="11">
    <location>
        <begin position="156"/>
        <end position="255"/>
    </location>
</feature>
<dbReference type="GO" id="GO:0005737">
    <property type="term" value="C:cytoplasm"/>
    <property type="evidence" value="ECO:0007669"/>
    <property type="project" value="UniProtKB-SubCell"/>
</dbReference>
<feature type="binding site" evidence="8">
    <location>
        <begin position="6"/>
        <end position="11"/>
    </location>
    <ligand>
        <name>NADP(+)</name>
        <dbReference type="ChEBI" id="CHEBI:58349"/>
    </ligand>
</feature>
<evidence type="ECO:0000256" key="5">
    <source>
        <dbReference type="ARBA" id="ARBA00058118"/>
    </source>
</evidence>
<dbReference type="FunFam" id="1.10.3730.10:FF:000001">
    <property type="entry name" value="Pyrroline-5-carboxylate reductase"/>
    <property type="match status" value="1"/>
</dbReference>
<dbReference type="AlphaFoldDB" id="A0A9D1QPE9"/>
<dbReference type="SUPFAM" id="SSF48179">
    <property type="entry name" value="6-phosphogluconate dehydrogenase C-terminal domain-like"/>
    <property type="match status" value="1"/>
</dbReference>
<dbReference type="InterPro" id="IPR000304">
    <property type="entry name" value="Pyrroline-COOH_reductase"/>
</dbReference>
<accession>A0A9D1QPE9</accession>
<dbReference type="SUPFAM" id="SSF51735">
    <property type="entry name" value="NAD(P)-binding Rossmann-fold domains"/>
    <property type="match status" value="1"/>
</dbReference>
<reference evidence="12" key="2">
    <citation type="submission" date="2021-04" db="EMBL/GenBank/DDBJ databases">
        <authorList>
            <person name="Gilroy R."/>
        </authorList>
    </citation>
    <scope>NUCLEOTIDE SEQUENCE</scope>
    <source>
        <strain evidence="12">ChiHejej3B27-2180</strain>
    </source>
</reference>
<proteinExistence type="inferred from homology"/>
<keyword evidence="3 6" id="KW-0521">NADP</keyword>